<dbReference type="RefSeq" id="WP_008277869.1">
    <property type="nucleotide sequence ID" value="NZ_AAXW01000057.1"/>
</dbReference>
<dbReference type="PANTHER" id="PTHR12788">
    <property type="entry name" value="PROTEIN-TYROSINE SULFOTRANSFERASE 2"/>
    <property type="match status" value="1"/>
</dbReference>
<evidence type="ECO:0000256" key="1">
    <source>
        <dbReference type="ARBA" id="ARBA00022679"/>
    </source>
</evidence>
<dbReference type="GO" id="GO:0008476">
    <property type="term" value="F:protein-tyrosine sulfotransferase activity"/>
    <property type="evidence" value="ECO:0007669"/>
    <property type="project" value="InterPro"/>
</dbReference>
<accession>A3IWW3</accession>
<evidence type="ECO:0008006" key="4">
    <source>
        <dbReference type="Google" id="ProtNLM"/>
    </source>
</evidence>
<protein>
    <recommendedName>
        <fullName evidence="4">Sulfotransferase</fullName>
    </recommendedName>
</protein>
<dbReference type="PANTHER" id="PTHR12788:SF10">
    <property type="entry name" value="PROTEIN-TYROSINE SULFOTRANSFERASE"/>
    <property type="match status" value="1"/>
</dbReference>
<dbReference type="Gene3D" id="3.40.50.300">
    <property type="entry name" value="P-loop containing nucleotide triphosphate hydrolases"/>
    <property type="match status" value="1"/>
</dbReference>
<reference evidence="2 3" key="1">
    <citation type="submission" date="2007-03" db="EMBL/GenBank/DDBJ databases">
        <authorList>
            <person name="Stal L."/>
            <person name="Ferriera S."/>
            <person name="Johnson J."/>
            <person name="Kravitz S."/>
            <person name="Beeson K."/>
            <person name="Sutton G."/>
            <person name="Rogers Y.-H."/>
            <person name="Friedman R."/>
            <person name="Frazier M."/>
            <person name="Venter J.C."/>
        </authorList>
    </citation>
    <scope>NUCLEOTIDE SEQUENCE [LARGE SCALE GENOMIC DNA]</scope>
    <source>
        <strain evidence="2 3">CCY0110</strain>
    </source>
</reference>
<dbReference type="InterPro" id="IPR026634">
    <property type="entry name" value="TPST-like"/>
</dbReference>
<dbReference type="EMBL" id="AAXW01000057">
    <property type="protein sequence ID" value="EAZ89014.1"/>
    <property type="molecule type" value="Genomic_DNA"/>
</dbReference>
<gene>
    <name evidence="2" type="ORF">CY0110_23021</name>
</gene>
<comment type="caution">
    <text evidence="2">The sequence shown here is derived from an EMBL/GenBank/DDBJ whole genome shotgun (WGS) entry which is preliminary data.</text>
</comment>
<evidence type="ECO:0000313" key="2">
    <source>
        <dbReference type="EMBL" id="EAZ89014.1"/>
    </source>
</evidence>
<dbReference type="OrthoDB" id="5729795at2"/>
<dbReference type="eggNOG" id="COG0457">
    <property type="taxonomic scope" value="Bacteria"/>
</dbReference>
<dbReference type="Proteomes" id="UP000003781">
    <property type="component" value="Unassembled WGS sequence"/>
</dbReference>
<keyword evidence="3" id="KW-1185">Reference proteome</keyword>
<evidence type="ECO:0000313" key="3">
    <source>
        <dbReference type="Proteomes" id="UP000003781"/>
    </source>
</evidence>
<sequence>MTLPQVINQFIKNPSHLPKNIIWRFPKKISTQKHIFVLGAPRSGTTLAKLILTSHPYLVGPGYETAFFTYRDIFSFRFKGIKPKKMEELRQNCRDIVEFFDVFTNHVLMDHPEAKYYVEKTPQHVLQLAFLTKYFPNSKFIHMVRDGRDGYCSAKYHKNVVQGSDIKRYANYWRKCLNTRLKLGDKDNILDVKYEALVSDPETTIKGMMSFIGETYHPQQLEPSKYSNNAITKIKTPVFAKLSANINDSSIKRYQKELLKQEIEVFNHIAGKQLRHFGYDLE</sequence>
<dbReference type="SUPFAM" id="SSF52540">
    <property type="entry name" value="P-loop containing nucleoside triphosphate hydrolases"/>
    <property type="match status" value="1"/>
</dbReference>
<dbReference type="AlphaFoldDB" id="A3IWW3"/>
<dbReference type="InterPro" id="IPR027417">
    <property type="entry name" value="P-loop_NTPase"/>
</dbReference>
<keyword evidence="1" id="KW-0808">Transferase</keyword>
<organism evidence="2 3">
    <name type="scientific">Crocosphaera chwakensis CCY0110</name>
    <dbReference type="NCBI Taxonomy" id="391612"/>
    <lineage>
        <taxon>Bacteria</taxon>
        <taxon>Bacillati</taxon>
        <taxon>Cyanobacteriota</taxon>
        <taxon>Cyanophyceae</taxon>
        <taxon>Oscillatoriophycideae</taxon>
        <taxon>Chroococcales</taxon>
        <taxon>Aphanothecaceae</taxon>
        <taxon>Crocosphaera</taxon>
        <taxon>Crocosphaera chwakensis</taxon>
    </lineage>
</organism>
<proteinExistence type="predicted"/>
<name>A3IWW3_9CHRO</name>
<dbReference type="Pfam" id="PF13469">
    <property type="entry name" value="Sulfotransfer_3"/>
    <property type="match status" value="1"/>
</dbReference>